<dbReference type="PANTHER" id="PTHR47396:SF2">
    <property type="entry name" value="HELICASE ATP-BINDING DOMAIN-CONTAINING PROTEIN"/>
    <property type="match status" value="1"/>
</dbReference>
<evidence type="ECO:0000259" key="2">
    <source>
        <dbReference type="PROSITE" id="PS51192"/>
    </source>
</evidence>
<dbReference type="GO" id="GO:0005829">
    <property type="term" value="C:cytosol"/>
    <property type="evidence" value="ECO:0007669"/>
    <property type="project" value="TreeGrafter"/>
</dbReference>
<dbReference type="InterPro" id="IPR050742">
    <property type="entry name" value="Helicase_Restrict-Modif_Enz"/>
</dbReference>
<evidence type="ECO:0000313" key="4">
    <source>
        <dbReference type="Proteomes" id="UP000264006"/>
    </source>
</evidence>
<dbReference type="PROSITE" id="PS51192">
    <property type="entry name" value="HELICASE_ATP_BIND_1"/>
    <property type="match status" value="1"/>
</dbReference>
<evidence type="ECO:0000256" key="1">
    <source>
        <dbReference type="SAM" id="MobiDB-lite"/>
    </source>
</evidence>
<dbReference type="GO" id="GO:0004386">
    <property type="term" value="F:helicase activity"/>
    <property type="evidence" value="ECO:0007669"/>
    <property type="project" value="UniProtKB-KW"/>
</dbReference>
<dbReference type="RefSeq" id="WP_164711171.1">
    <property type="nucleotide sequence ID" value="NZ_CP031166.1"/>
</dbReference>
<dbReference type="InterPro" id="IPR027417">
    <property type="entry name" value="P-loop_NTPase"/>
</dbReference>
<dbReference type="SMART" id="SM00487">
    <property type="entry name" value="DEXDc"/>
    <property type="match status" value="1"/>
</dbReference>
<keyword evidence="3" id="KW-0614">Plasmid</keyword>
<dbReference type="InterPro" id="IPR014001">
    <property type="entry name" value="Helicase_ATP-bd"/>
</dbReference>
<accession>A0A346Y6U4</accession>
<dbReference type="Proteomes" id="UP000264006">
    <property type="component" value="Plasmid pEDY32-46I"/>
</dbReference>
<dbReference type="SUPFAM" id="SSF52540">
    <property type="entry name" value="P-loop containing nucleoside triphosphate hydrolases"/>
    <property type="match status" value="1"/>
</dbReference>
<sequence length="534" mass="58707">MSTTLRLRRWQKHALDDIEASDRRDYLACVLPGGGKTTWALTVVLRHLRANPHRPVVVTVPTSSLKVQWARAAARFGLQLDPRWDGRARIKPDMHGIVLTYAQVASATEPLARIAHDAVAVMDEHHHVGSDRTWGDALEHAMATAGLRIALTGTPWRSDDNAIPFATYDAEGELQPDFVYSYADALADGGVVRPVMFPRIGGTMDWRASTGGEITATFTEALTKDLMAQRLRTALHADGGWVRSALTQAWSTLQKVRADDPDAAAILFCIDQQHARDIARVWRRITGDQPIVAVSDDPASQDKLEAFANGTGTCAVTVKQASEGYDAPRARVGVWLTNVTQPLFFAQAVGRIQRWRPELGPRQPAWMFLPDDIRLVALAHGLVEQRTHTLRKREEADEPAERAERDPEQVSLFAALGSQAEEPQDPDAAVEAAWSAAPSTPPRHADDPALEIAVPPPPRRFAEDPDGVAAFDILDDLRTRNSEAVRAIARMTGQPHKAVNQRLNQTAGITRIGNASVRQLQARLKAADQWLRSA</sequence>
<dbReference type="PANTHER" id="PTHR47396">
    <property type="entry name" value="TYPE I RESTRICTION ENZYME ECOKI R PROTEIN"/>
    <property type="match status" value="1"/>
</dbReference>
<gene>
    <name evidence="3" type="ORF">DVS28_b0451</name>
</gene>
<protein>
    <submittedName>
        <fullName evidence="3">DNA or RNA helicase of superfamily protein II</fullName>
    </submittedName>
</protein>
<dbReference type="EMBL" id="CP031166">
    <property type="protein sequence ID" value="AXV10191.1"/>
    <property type="molecule type" value="Genomic_DNA"/>
</dbReference>
<dbReference type="GO" id="GO:0003677">
    <property type="term" value="F:DNA binding"/>
    <property type="evidence" value="ECO:0007669"/>
    <property type="project" value="InterPro"/>
</dbReference>
<keyword evidence="3" id="KW-0547">Nucleotide-binding</keyword>
<dbReference type="GO" id="GO:0005524">
    <property type="term" value="F:ATP binding"/>
    <property type="evidence" value="ECO:0007669"/>
    <property type="project" value="InterPro"/>
</dbReference>
<dbReference type="KEGG" id="euz:DVS28_b0451"/>
<dbReference type="Gene3D" id="3.40.50.300">
    <property type="entry name" value="P-loop containing nucleotide triphosphate hydrolases"/>
    <property type="match status" value="2"/>
</dbReference>
<geneLocation type="plasmid" evidence="4">
    <name>pedy32-46i</name>
</geneLocation>
<evidence type="ECO:0000313" key="3">
    <source>
        <dbReference type="EMBL" id="AXV10191.1"/>
    </source>
</evidence>
<feature type="region of interest" description="Disordered" evidence="1">
    <location>
        <begin position="386"/>
        <end position="408"/>
    </location>
</feature>
<dbReference type="GO" id="GO:0016787">
    <property type="term" value="F:hydrolase activity"/>
    <property type="evidence" value="ECO:0007669"/>
    <property type="project" value="InterPro"/>
</dbReference>
<keyword evidence="3" id="KW-0067">ATP-binding</keyword>
<name>A0A346Y6U4_9ACTN</name>
<keyword evidence="3" id="KW-0347">Helicase</keyword>
<proteinExistence type="predicted"/>
<feature type="domain" description="Helicase ATP-binding" evidence="2">
    <location>
        <begin position="17"/>
        <end position="173"/>
    </location>
</feature>
<dbReference type="InterPro" id="IPR006935">
    <property type="entry name" value="Helicase/UvrB_N"/>
</dbReference>
<keyword evidence="4" id="KW-1185">Reference proteome</keyword>
<organism evidence="3 4">
    <name type="scientific">Euzebya pacifica</name>
    <dbReference type="NCBI Taxonomy" id="1608957"/>
    <lineage>
        <taxon>Bacteria</taxon>
        <taxon>Bacillati</taxon>
        <taxon>Actinomycetota</taxon>
        <taxon>Nitriliruptoria</taxon>
        <taxon>Euzebyales</taxon>
    </lineage>
</organism>
<dbReference type="Pfam" id="PF04851">
    <property type="entry name" value="ResIII"/>
    <property type="match status" value="1"/>
</dbReference>
<dbReference type="AlphaFoldDB" id="A0A346Y6U4"/>
<reference evidence="3 4" key="1">
    <citation type="submission" date="2018-09" db="EMBL/GenBank/DDBJ databases">
        <title>Complete genome sequence of Euzebya sp. DY32-46 isolated from seawater of Pacific Ocean.</title>
        <authorList>
            <person name="Xu L."/>
            <person name="Wu Y.-H."/>
            <person name="Xu X.-W."/>
        </authorList>
    </citation>
    <scope>NUCLEOTIDE SEQUENCE [LARGE SCALE GENOMIC DNA]</scope>
    <source>
        <strain evidence="3 4">DY32-46</strain>
        <plasmid evidence="4">pedy32-46i</plasmid>
    </source>
</reference>
<keyword evidence="3" id="KW-0378">Hydrolase</keyword>